<protein>
    <submittedName>
        <fullName evidence="7">Related to dis1-suppressing protein kinase dsk1</fullName>
    </submittedName>
</protein>
<proteinExistence type="predicted"/>
<dbReference type="AlphaFoldDB" id="A0AAE8MY66"/>
<dbReference type="Gene3D" id="1.10.510.10">
    <property type="entry name" value="Transferase(Phosphotransferase) domain 1"/>
    <property type="match status" value="1"/>
</dbReference>
<feature type="domain" description="Protein kinase" evidence="6">
    <location>
        <begin position="62"/>
        <end position="363"/>
    </location>
</feature>
<dbReference type="Pfam" id="PF00069">
    <property type="entry name" value="Pkinase"/>
    <property type="match status" value="1"/>
</dbReference>
<evidence type="ECO:0000259" key="6">
    <source>
        <dbReference type="PROSITE" id="PS50011"/>
    </source>
</evidence>
<evidence type="ECO:0000256" key="4">
    <source>
        <dbReference type="ARBA" id="ARBA00022777"/>
    </source>
</evidence>
<keyword evidence="1" id="KW-0723">Serine/threonine-protein kinase</keyword>
<accession>A0AAE8MY66</accession>
<keyword evidence="5" id="KW-0067">ATP-binding</keyword>
<dbReference type="GO" id="GO:0005524">
    <property type="term" value="F:ATP binding"/>
    <property type="evidence" value="ECO:0007669"/>
    <property type="project" value="UniProtKB-KW"/>
</dbReference>
<keyword evidence="3" id="KW-0547">Nucleotide-binding</keyword>
<gene>
    <name evidence="7" type="ORF">DNG_04255</name>
</gene>
<keyword evidence="4 7" id="KW-0418">Kinase</keyword>
<evidence type="ECO:0000313" key="8">
    <source>
        <dbReference type="Proteomes" id="UP001187682"/>
    </source>
</evidence>
<dbReference type="SMART" id="SM00220">
    <property type="entry name" value="S_TKc"/>
    <property type="match status" value="1"/>
</dbReference>
<dbReference type="InterPro" id="IPR051175">
    <property type="entry name" value="CLK_kinases"/>
</dbReference>
<sequence>MQFLTRWLESVLHWFPARPLHFPKTGFEVIGDHFLLEEENLDHFEPGTYYPVNIGDVYHGKYQIVGKLGFGATSTVWLAHDLQKREHVTLKIFIRGDRDWDELSIYHTLSLGDQTHPGSRHIRTILNAFNLEAPGGAVHKCLVQKPMWDSFRDMLYRNPSGRFTEGLLKAALVQLFLALDYLHSECHLIHTDVKPDNILQELVDPTLLTGFVQSEMESPAPRKVVDGAPIYASRCFGIPDEFGDVVLSDFGSTESGDVKQDFDAQPDVYRCPEVMLGTEWSYPIDIWNVGVMIWDLFEGRSLFHEDGEWKAGIEIPHDEALEDTITSLEGEKKKAFLTFIRGMLQWRPEDRKTAAQLAQDPWLYS</sequence>
<reference evidence="7" key="1">
    <citation type="submission" date="2018-03" db="EMBL/GenBank/DDBJ databases">
        <authorList>
            <person name="Guldener U."/>
        </authorList>
    </citation>
    <scope>NUCLEOTIDE SEQUENCE</scope>
</reference>
<dbReference type="PROSITE" id="PS50011">
    <property type="entry name" value="PROTEIN_KINASE_DOM"/>
    <property type="match status" value="1"/>
</dbReference>
<comment type="caution">
    <text evidence="7">The sequence shown here is derived from an EMBL/GenBank/DDBJ whole genome shotgun (WGS) entry which is preliminary data.</text>
</comment>
<dbReference type="Proteomes" id="UP001187682">
    <property type="component" value="Unassembled WGS sequence"/>
</dbReference>
<dbReference type="InterPro" id="IPR000719">
    <property type="entry name" value="Prot_kinase_dom"/>
</dbReference>
<evidence type="ECO:0000256" key="1">
    <source>
        <dbReference type="ARBA" id="ARBA00022527"/>
    </source>
</evidence>
<evidence type="ECO:0000256" key="5">
    <source>
        <dbReference type="ARBA" id="ARBA00022840"/>
    </source>
</evidence>
<name>A0AAE8MY66_9PEZI</name>
<dbReference type="EMBL" id="ONZQ02000005">
    <property type="protein sequence ID" value="SPO01582.1"/>
    <property type="molecule type" value="Genomic_DNA"/>
</dbReference>
<dbReference type="PANTHER" id="PTHR45646:SF11">
    <property type="entry name" value="SERINE_THREONINE-PROTEIN KINASE DOA"/>
    <property type="match status" value="1"/>
</dbReference>
<organism evidence="7 8">
    <name type="scientific">Cephalotrichum gorgonifer</name>
    <dbReference type="NCBI Taxonomy" id="2041049"/>
    <lineage>
        <taxon>Eukaryota</taxon>
        <taxon>Fungi</taxon>
        <taxon>Dikarya</taxon>
        <taxon>Ascomycota</taxon>
        <taxon>Pezizomycotina</taxon>
        <taxon>Sordariomycetes</taxon>
        <taxon>Hypocreomycetidae</taxon>
        <taxon>Microascales</taxon>
        <taxon>Microascaceae</taxon>
        <taxon>Cephalotrichum</taxon>
    </lineage>
</organism>
<dbReference type="Gene3D" id="3.30.200.20">
    <property type="entry name" value="Phosphorylase Kinase, domain 1"/>
    <property type="match status" value="1"/>
</dbReference>
<evidence type="ECO:0000256" key="2">
    <source>
        <dbReference type="ARBA" id="ARBA00022679"/>
    </source>
</evidence>
<dbReference type="PANTHER" id="PTHR45646">
    <property type="entry name" value="SERINE/THREONINE-PROTEIN KINASE DOA-RELATED"/>
    <property type="match status" value="1"/>
</dbReference>
<dbReference type="SUPFAM" id="SSF56112">
    <property type="entry name" value="Protein kinase-like (PK-like)"/>
    <property type="match status" value="1"/>
</dbReference>
<dbReference type="InterPro" id="IPR011009">
    <property type="entry name" value="Kinase-like_dom_sf"/>
</dbReference>
<dbReference type="GO" id="GO:0043484">
    <property type="term" value="P:regulation of RNA splicing"/>
    <property type="evidence" value="ECO:0007669"/>
    <property type="project" value="TreeGrafter"/>
</dbReference>
<keyword evidence="2" id="KW-0808">Transferase</keyword>
<evidence type="ECO:0000313" key="7">
    <source>
        <dbReference type="EMBL" id="SPO01582.1"/>
    </source>
</evidence>
<dbReference type="GO" id="GO:0005634">
    <property type="term" value="C:nucleus"/>
    <property type="evidence" value="ECO:0007669"/>
    <property type="project" value="TreeGrafter"/>
</dbReference>
<dbReference type="GO" id="GO:0004674">
    <property type="term" value="F:protein serine/threonine kinase activity"/>
    <property type="evidence" value="ECO:0007669"/>
    <property type="project" value="UniProtKB-KW"/>
</dbReference>
<evidence type="ECO:0000256" key="3">
    <source>
        <dbReference type="ARBA" id="ARBA00022741"/>
    </source>
</evidence>
<keyword evidence="8" id="KW-1185">Reference proteome</keyword>